<reference evidence="2" key="1">
    <citation type="journal article" date="2022" name="Mol. Ecol. Resour.">
        <title>The genomes of chicory, endive, great burdock and yacon provide insights into Asteraceae palaeo-polyploidization history and plant inulin production.</title>
        <authorList>
            <person name="Fan W."/>
            <person name="Wang S."/>
            <person name="Wang H."/>
            <person name="Wang A."/>
            <person name="Jiang F."/>
            <person name="Liu H."/>
            <person name="Zhao H."/>
            <person name="Xu D."/>
            <person name="Zhang Y."/>
        </authorList>
    </citation>
    <scope>NUCLEOTIDE SEQUENCE [LARGE SCALE GENOMIC DNA]</scope>
    <source>
        <strain evidence="2">cv. Niubang</strain>
    </source>
</reference>
<comment type="caution">
    <text evidence="1">The sequence shown here is derived from an EMBL/GenBank/DDBJ whole genome shotgun (WGS) entry which is preliminary data.</text>
</comment>
<evidence type="ECO:0000313" key="1">
    <source>
        <dbReference type="EMBL" id="KAI3680512.1"/>
    </source>
</evidence>
<dbReference type="Proteomes" id="UP001055879">
    <property type="component" value="Linkage Group LG13"/>
</dbReference>
<reference evidence="1 2" key="2">
    <citation type="journal article" date="2022" name="Mol. Ecol. Resour.">
        <title>The genomes of chicory, endive, great burdock and yacon provide insights into Asteraceae paleo-polyploidization history and plant inulin production.</title>
        <authorList>
            <person name="Fan W."/>
            <person name="Wang S."/>
            <person name="Wang H."/>
            <person name="Wang A."/>
            <person name="Jiang F."/>
            <person name="Liu H."/>
            <person name="Zhao H."/>
            <person name="Xu D."/>
            <person name="Zhang Y."/>
        </authorList>
    </citation>
    <scope>NUCLEOTIDE SEQUENCE [LARGE SCALE GENOMIC DNA]</scope>
    <source>
        <strain evidence="2">cv. Niubang</strain>
    </source>
</reference>
<keyword evidence="2" id="KW-1185">Reference proteome</keyword>
<gene>
    <name evidence="1" type="ORF">L6452_35283</name>
</gene>
<protein>
    <submittedName>
        <fullName evidence="1">Uncharacterized protein</fullName>
    </submittedName>
</protein>
<organism evidence="1 2">
    <name type="scientific">Arctium lappa</name>
    <name type="common">Greater burdock</name>
    <name type="synonym">Lappa major</name>
    <dbReference type="NCBI Taxonomy" id="4217"/>
    <lineage>
        <taxon>Eukaryota</taxon>
        <taxon>Viridiplantae</taxon>
        <taxon>Streptophyta</taxon>
        <taxon>Embryophyta</taxon>
        <taxon>Tracheophyta</taxon>
        <taxon>Spermatophyta</taxon>
        <taxon>Magnoliopsida</taxon>
        <taxon>eudicotyledons</taxon>
        <taxon>Gunneridae</taxon>
        <taxon>Pentapetalae</taxon>
        <taxon>asterids</taxon>
        <taxon>campanulids</taxon>
        <taxon>Asterales</taxon>
        <taxon>Asteraceae</taxon>
        <taxon>Carduoideae</taxon>
        <taxon>Cardueae</taxon>
        <taxon>Arctiinae</taxon>
        <taxon>Arctium</taxon>
    </lineage>
</organism>
<accession>A0ACB8Y7H8</accession>
<proteinExistence type="predicted"/>
<dbReference type="EMBL" id="CM042059">
    <property type="protein sequence ID" value="KAI3680512.1"/>
    <property type="molecule type" value="Genomic_DNA"/>
</dbReference>
<sequence length="123" mass="13519">MARVSHNSRIHPSFAFPLIMSDEKSSCVAICDRFGLKGYQKFAFVEMRSVEEASNAMALDGIIFKVLKPMLSLTSSNDGMLPGEGTRPPLTSTNASFFGDMHAEVNTSHIQRLNDTSKGNIYT</sequence>
<name>A0ACB8Y7H8_ARCLA</name>
<evidence type="ECO:0000313" key="2">
    <source>
        <dbReference type="Proteomes" id="UP001055879"/>
    </source>
</evidence>